<keyword evidence="5 10" id="KW-0321">Glycogen metabolism</keyword>
<dbReference type="InterPro" id="IPR013780">
    <property type="entry name" value="Glyco_hydro_b"/>
</dbReference>
<comment type="function">
    <text evidence="2 10">Catalyzes the formation of the alpha-1,6-glucosidic linkages in glycogen by scission of a 1,4-alpha-linked oligosaccharide from growing alpha-1,4-glucan chains and the subsequent attachment of the oligosaccharide to the alpha-1,6 position.</text>
</comment>
<dbReference type="InterPro" id="IPR006047">
    <property type="entry name" value="GH13_cat_dom"/>
</dbReference>
<organism evidence="13 14">
    <name type="scientific">Limisphaera ngatamarikiensis</name>
    <dbReference type="NCBI Taxonomy" id="1324935"/>
    <lineage>
        <taxon>Bacteria</taxon>
        <taxon>Pseudomonadati</taxon>
        <taxon>Verrucomicrobiota</taxon>
        <taxon>Verrucomicrobiia</taxon>
        <taxon>Limisphaerales</taxon>
        <taxon>Limisphaeraceae</taxon>
        <taxon>Limisphaera</taxon>
    </lineage>
</organism>
<dbReference type="GO" id="GO:0043169">
    <property type="term" value="F:cation binding"/>
    <property type="evidence" value="ECO:0007669"/>
    <property type="project" value="InterPro"/>
</dbReference>
<dbReference type="RefSeq" id="WP_165108833.1">
    <property type="nucleotide sequence ID" value="NZ_JAAKYA010000085.1"/>
</dbReference>
<dbReference type="GO" id="GO:0003844">
    <property type="term" value="F:1,4-alpha-glucan branching enzyme activity"/>
    <property type="evidence" value="ECO:0007669"/>
    <property type="project" value="UniProtKB-UniRule"/>
</dbReference>
<evidence type="ECO:0000256" key="11">
    <source>
        <dbReference type="PIRSR" id="PIRSR000463-1"/>
    </source>
</evidence>
<feature type="active site" description="Proton donor" evidence="10 11">
    <location>
        <position position="463"/>
    </location>
</feature>
<dbReference type="InterPro" id="IPR054169">
    <property type="entry name" value="GlgB_N"/>
</dbReference>
<evidence type="ECO:0000256" key="7">
    <source>
        <dbReference type="ARBA" id="ARBA00022679"/>
    </source>
</evidence>
<dbReference type="SUPFAM" id="SSF51011">
    <property type="entry name" value="Glycosyl hydrolase domain"/>
    <property type="match status" value="1"/>
</dbReference>
<dbReference type="FunFam" id="3.20.20.80:FF:000003">
    <property type="entry name" value="1,4-alpha-glucan branching enzyme GlgB"/>
    <property type="match status" value="1"/>
</dbReference>
<evidence type="ECO:0000256" key="5">
    <source>
        <dbReference type="ARBA" id="ARBA00022600"/>
    </source>
</evidence>
<dbReference type="EC" id="2.4.1.18" evidence="10"/>
<evidence type="ECO:0000313" key="14">
    <source>
        <dbReference type="Proteomes" id="UP000477311"/>
    </source>
</evidence>
<dbReference type="Gene3D" id="3.20.20.80">
    <property type="entry name" value="Glycosidases"/>
    <property type="match status" value="1"/>
</dbReference>
<dbReference type="NCBIfam" id="NF008967">
    <property type="entry name" value="PRK12313.1"/>
    <property type="match status" value="1"/>
</dbReference>
<keyword evidence="6 10" id="KW-0328">Glycosyltransferase</keyword>
<dbReference type="PANTHER" id="PTHR43651">
    <property type="entry name" value="1,4-ALPHA-GLUCAN-BRANCHING ENZYME"/>
    <property type="match status" value="1"/>
</dbReference>
<evidence type="ECO:0000256" key="2">
    <source>
        <dbReference type="ARBA" id="ARBA00002953"/>
    </source>
</evidence>
<comment type="similarity">
    <text evidence="4 10">Belongs to the glycosyl hydrolase 13 family. GlgB subfamily.</text>
</comment>
<dbReference type="CDD" id="cd11322">
    <property type="entry name" value="AmyAc_Glg_BE"/>
    <property type="match status" value="1"/>
</dbReference>
<dbReference type="Pfam" id="PF00128">
    <property type="entry name" value="Alpha-amylase"/>
    <property type="match status" value="1"/>
</dbReference>
<dbReference type="SMART" id="SM00642">
    <property type="entry name" value="Aamy"/>
    <property type="match status" value="1"/>
</dbReference>
<dbReference type="NCBIfam" id="TIGR01515">
    <property type="entry name" value="branching_enzym"/>
    <property type="match status" value="1"/>
</dbReference>
<keyword evidence="14" id="KW-1185">Reference proteome</keyword>
<protein>
    <recommendedName>
        <fullName evidence="10">1,4-alpha-glucan branching enzyme GlgB</fullName>
        <ecNumber evidence="10">2.4.1.18</ecNumber>
    </recommendedName>
    <alternativeName>
        <fullName evidence="10">1,4-alpha-D-glucan:1,4-alpha-D-glucan 6-glucosyl-transferase</fullName>
    </alternativeName>
    <alternativeName>
        <fullName evidence="10">Alpha-(1-&gt;4)-glucan branching enzyme</fullName>
    </alternativeName>
    <alternativeName>
        <fullName evidence="10">Glycogen branching enzyme</fullName>
        <shortName evidence="10">BE</shortName>
    </alternativeName>
</protein>
<keyword evidence="7 10" id="KW-0808">Transferase</keyword>
<proteinExistence type="inferred from homology"/>
<comment type="catalytic activity">
    <reaction evidence="1 10">
        <text>Transfers a segment of a (1-&gt;4)-alpha-D-glucan chain to a primary hydroxy group in a similar glucan chain.</text>
        <dbReference type="EC" id="2.4.1.18"/>
    </reaction>
</comment>
<feature type="domain" description="Glycosyl hydrolase family 13 catalytic" evidence="12">
    <location>
        <begin position="253"/>
        <end position="610"/>
    </location>
</feature>
<reference evidence="13 14" key="1">
    <citation type="submission" date="2020-02" db="EMBL/GenBank/DDBJ databases">
        <title>Draft genome sequence of Limisphaera ngatamarikiensis NGM72.4T, a thermophilic Verrucomicrobia grouped in subdivision 3.</title>
        <authorList>
            <person name="Carere C.R."/>
            <person name="Steen J."/>
            <person name="Hugenholtz P."/>
            <person name="Stott M.B."/>
        </authorList>
    </citation>
    <scope>NUCLEOTIDE SEQUENCE [LARGE SCALE GENOMIC DNA]</scope>
    <source>
        <strain evidence="13 14">NGM72.4</strain>
    </source>
</reference>
<gene>
    <name evidence="10 13" type="primary">glgB</name>
    <name evidence="13" type="ORF">G4L39_13145</name>
</gene>
<dbReference type="AlphaFoldDB" id="A0A6M1RUN0"/>
<evidence type="ECO:0000256" key="1">
    <source>
        <dbReference type="ARBA" id="ARBA00000826"/>
    </source>
</evidence>
<evidence type="ECO:0000256" key="6">
    <source>
        <dbReference type="ARBA" id="ARBA00022676"/>
    </source>
</evidence>
<comment type="pathway">
    <text evidence="3 10">Glycan biosynthesis; glycogen biosynthesis.</text>
</comment>
<comment type="caution">
    <text evidence="13">The sequence shown here is derived from an EMBL/GenBank/DDBJ whole genome shotgun (WGS) entry which is preliminary data.</text>
</comment>
<keyword evidence="8 10" id="KW-0320">Glycogen biosynthesis</keyword>
<evidence type="ECO:0000256" key="3">
    <source>
        <dbReference type="ARBA" id="ARBA00004964"/>
    </source>
</evidence>
<dbReference type="InterPro" id="IPR014756">
    <property type="entry name" value="Ig_E-set"/>
</dbReference>
<dbReference type="PANTHER" id="PTHR43651:SF3">
    <property type="entry name" value="1,4-ALPHA-GLUCAN-BRANCHING ENZYME"/>
    <property type="match status" value="1"/>
</dbReference>
<dbReference type="PIRSF" id="PIRSF000463">
    <property type="entry name" value="GlgB"/>
    <property type="match status" value="1"/>
</dbReference>
<dbReference type="GO" id="GO:0004553">
    <property type="term" value="F:hydrolase activity, hydrolyzing O-glycosyl compounds"/>
    <property type="evidence" value="ECO:0007669"/>
    <property type="project" value="InterPro"/>
</dbReference>
<evidence type="ECO:0000256" key="9">
    <source>
        <dbReference type="ARBA" id="ARBA00023277"/>
    </source>
</evidence>
<dbReference type="Pfam" id="PF02806">
    <property type="entry name" value="Alpha-amylase_C"/>
    <property type="match status" value="1"/>
</dbReference>
<evidence type="ECO:0000256" key="4">
    <source>
        <dbReference type="ARBA" id="ARBA00009000"/>
    </source>
</evidence>
<evidence type="ECO:0000259" key="12">
    <source>
        <dbReference type="SMART" id="SM00642"/>
    </source>
</evidence>
<dbReference type="GO" id="GO:0005978">
    <property type="term" value="P:glycogen biosynthetic process"/>
    <property type="evidence" value="ECO:0007669"/>
    <property type="project" value="UniProtKB-UniRule"/>
</dbReference>
<dbReference type="InterPro" id="IPR017853">
    <property type="entry name" value="GH"/>
</dbReference>
<dbReference type="Gene3D" id="2.60.40.10">
    <property type="entry name" value="Immunoglobulins"/>
    <property type="match status" value="2"/>
</dbReference>
<evidence type="ECO:0000256" key="8">
    <source>
        <dbReference type="ARBA" id="ARBA00023056"/>
    </source>
</evidence>
<evidence type="ECO:0000313" key="13">
    <source>
        <dbReference type="EMBL" id="NGO40335.1"/>
    </source>
</evidence>
<dbReference type="Gene3D" id="2.60.40.1180">
    <property type="entry name" value="Golgi alpha-mannosidase II"/>
    <property type="match status" value="1"/>
</dbReference>
<dbReference type="SUPFAM" id="SSF51445">
    <property type="entry name" value="(Trans)glycosidases"/>
    <property type="match status" value="1"/>
</dbReference>
<comment type="subunit">
    <text evidence="10">Monomer.</text>
</comment>
<dbReference type="InterPro" id="IPR004193">
    <property type="entry name" value="Glyco_hydro_13_N"/>
</dbReference>
<name>A0A6M1RUN0_9BACT</name>
<dbReference type="UniPathway" id="UPA00164"/>
<dbReference type="Pfam" id="PF02922">
    <property type="entry name" value="CBM_48"/>
    <property type="match status" value="1"/>
</dbReference>
<keyword evidence="9 10" id="KW-0119">Carbohydrate metabolism</keyword>
<dbReference type="GO" id="GO:0005829">
    <property type="term" value="C:cytosol"/>
    <property type="evidence" value="ECO:0007669"/>
    <property type="project" value="TreeGrafter"/>
</dbReference>
<dbReference type="FunFam" id="2.60.40.1180:FF:000002">
    <property type="entry name" value="1,4-alpha-glucan branching enzyme GlgB"/>
    <property type="match status" value="1"/>
</dbReference>
<feature type="active site" description="Nucleophile" evidence="10 11">
    <location>
        <position position="410"/>
    </location>
</feature>
<dbReference type="FunFam" id="2.60.40.10:FF:000169">
    <property type="entry name" value="1,4-alpha-glucan branching enzyme GlgB"/>
    <property type="match status" value="1"/>
</dbReference>
<dbReference type="CDD" id="cd02855">
    <property type="entry name" value="E_set_GBE_prok_N"/>
    <property type="match status" value="1"/>
</dbReference>
<dbReference type="InterPro" id="IPR037439">
    <property type="entry name" value="Branching_enzy"/>
</dbReference>
<dbReference type="NCBIfam" id="NF003811">
    <property type="entry name" value="PRK05402.1"/>
    <property type="match status" value="1"/>
</dbReference>
<dbReference type="EMBL" id="JAAKYA010000085">
    <property type="protein sequence ID" value="NGO40335.1"/>
    <property type="molecule type" value="Genomic_DNA"/>
</dbReference>
<dbReference type="InterPro" id="IPR006048">
    <property type="entry name" value="A-amylase/branching_C"/>
</dbReference>
<dbReference type="SUPFAM" id="SSF81296">
    <property type="entry name" value="E set domains"/>
    <property type="match status" value="2"/>
</dbReference>
<evidence type="ECO:0000256" key="10">
    <source>
        <dbReference type="HAMAP-Rule" id="MF_00685"/>
    </source>
</evidence>
<dbReference type="HAMAP" id="MF_00685">
    <property type="entry name" value="GlgB"/>
    <property type="match status" value="1"/>
</dbReference>
<dbReference type="Pfam" id="PF22019">
    <property type="entry name" value="GlgB_N"/>
    <property type="match status" value="1"/>
</dbReference>
<accession>A0A6M1RUN0</accession>
<dbReference type="InterPro" id="IPR013783">
    <property type="entry name" value="Ig-like_fold"/>
</dbReference>
<sequence>MLLSPEELRSLVEFRHATPHDLLGMHVLGDRRGVVVRALIPGAVQVEAVPVHEPHQPRIRLQRIHEVGLFEGVSSEAHRVYAYDLVITDEQGRVTRTRDPYSFLPTIGEMDLYLFNKGDERRIYEKLGAQVRELDGVPGVSFAVWAPHAQRVSVVGDFNQWDGRRHPMRRLGASGVWEIFIPGVRPGALYKYEIRNVHGQITLKTDPYGFFFEVPPRNAAIVWDPRSYSWGDDAWLARRAQQDPLRSPMSIYEVHLGSWRKKSPTESPGYRELAGPLIDYLRRMGFTHVEFLPVAEHAFYPSWGYQVTGYYAPTSRYGTPADFQYLVDALHEAGFGVILDWVPAHFPRDDWALARFDGTALYEHEDPRLGAHQDWGTLIFNYGRNEVRNFLVANALFWCDRYHADGLRVDAVASMLYLDYSRKPGEWIPNRYGGRENLEAIDFLRHTNEVVPATFPGVVTIAEESTAWPMVTRPPHVGGLGFTFKWDMGWMHDTLRYFHRDPIFRKYHQNELTFAMLYHHHENFILPLSHDEVVHGKGSLWGKMPGDDWQRAANLRALLAYQWLFPGKQLLFMGGEWGQRTEWNANAALDWALAEQHPLHQGIQRLVADLNGLYRAEPALWEADYDPAGFQWIDCSDHEQSVLSFVRRALRPAPECVVILNLTPVPRFGYRVGLPRGGTWRERLNTDSAYYGGSNLGNGGWVRAEEVPWHGLPWSAALTLPPLAVLVLQPETIPTSG</sequence>
<dbReference type="InterPro" id="IPR044143">
    <property type="entry name" value="GlgB_N_E_set_prok"/>
</dbReference>
<dbReference type="Proteomes" id="UP000477311">
    <property type="component" value="Unassembled WGS sequence"/>
</dbReference>
<dbReference type="InterPro" id="IPR006407">
    <property type="entry name" value="GlgB"/>
</dbReference>